<organism evidence="2 3">
    <name type="scientific">Salipiger marinus</name>
    <dbReference type="NCBI Taxonomy" id="555512"/>
    <lineage>
        <taxon>Bacteria</taxon>
        <taxon>Pseudomonadati</taxon>
        <taxon>Pseudomonadota</taxon>
        <taxon>Alphaproteobacteria</taxon>
        <taxon>Rhodobacterales</taxon>
        <taxon>Roseobacteraceae</taxon>
        <taxon>Salipiger</taxon>
    </lineage>
</organism>
<gene>
    <name evidence="2" type="ORF">SAMN04487993_1005144</name>
</gene>
<dbReference type="Pfam" id="PF13403">
    <property type="entry name" value="Hint_2"/>
    <property type="match status" value="1"/>
</dbReference>
<dbReference type="InterPro" id="IPR036844">
    <property type="entry name" value="Hint_dom_sf"/>
</dbReference>
<name>A0A1G8KXB6_9RHOB</name>
<dbReference type="Proteomes" id="UP000199093">
    <property type="component" value="Unassembled WGS sequence"/>
</dbReference>
<keyword evidence="3" id="KW-1185">Reference proteome</keyword>
<accession>A0A1G8KXB6</accession>
<evidence type="ECO:0000259" key="1">
    <source>
        <dbReference type="Pfam" id="PF13403"/>
    </source>
</evidence>
<evidence type="ECO:0000313" key="3">
    <source>
        <dbReference type="Proteomes" id="UP000199093"/>
    </source>
</evidence>
<dbReference type="Gene3D" id="2.170.16.10">
    <property type="entry name" value="Hedgehog/Intein (Hint) domain"/>
    <property type="match status" value="1"/>
</dbReference>
<dbReference type="OrthoDB" id="7226361at2"/>
<protein>
    <submittedName>
        <fullName evidence="2">Hint domain-containing protein</fullName>
    </submittedName>
</protein>
<dbReference type="AlphaFoldDB" id="A0A1G8KXB6"/>
<dbReference type="SUPFAM" id="SSF51294">
    <property type="entry name" value="Hedgehog/intein (Hint) domain"/>
    <property type="match status" value="1"/>
</dbReference>
<evidence type="ECO:0000313" key="2">
    <source>
        <dbReference type="EMBL" id="SDI48003.1"/>
    </source>
</evidence>
<proteinExistence type="predicted"/>
<feature type="domain" description="Hedgehog/Intein (Hint)" evidence="1">
    <location>
        <begin position="114"/>
        <end position="250"/>
    </location>
</feature>
<reference evidence="2 3" key="1">
    <citation type="submission" date="2016-10" db="EMBL/GenBank/DDBJ databases">
        <authorList>
            <person name="de Groot N.N."/>
        </authorList>
    </citation>
    <scope>NUCLEOTIDE SEQUENCE [LARGE SCALE GENOMIC DNA]</scope>
    <source>
        <strain evidence="2 3">DSM 26424</strain>
    </source>
</reference>
<sequence>MADFTANKYIYLSVVTLSDGTLSWNSASDHSATYTVTDVGADGVLTAGQDYWITSVFLYNGYTVNVNGKDYGIFVYSNNGYIPYNDSTDDLSSLVGTAGSTSSYQPALSTAANCFLTGTRIATPSGEVAVETLRTGDMVLTADGRAVPVRWLAKQTIANIPYVLSSKLEPVRIAAGALGADLPETDLVVSADHGMILDGLVVNAGAMVNGSSIRFVPLSEMPASFIWWHIETEAHDVILANGAPSESFIDYTGRKAFDNYAEYLDLYGADHLIAEMPAPRVSAQRQLPASLRARLGIAVPEPDMAEIAHLIQAA</sequence>
<dbReference type="STRING" id="555512.SAMN04487993_1005144"/>
<dbReference type="EMBL" id="FNEJ01000005">
    <property type="protein sequence ID" value="SDI48003.1"/>
    <property type="molecule type" value="Genomic_DNA"/>
</dbReference>
<dbReference type="InterPro" id="IPR028992">
    <property type="entry name" value="Hedgehog/Intein_dom"/>
</dbReference>